<feature type="compositionally biased region" description="Polar residues" evidence="1">
    <location>
        <begin position="350"/>
        <end position="363"/>
    </location>
</feature>
<gene>
    <name evidence="2" type="ORF">EXIGLDRAFT_831672</name>
</gene>
<feature type="region of interest" description="Disordered" evidence="1">
    <location>
        <begin position="335"/>
        <end position="363"/>
    </location>
</feature>
<keyword evidence="3" id="KW-1185">Reference proteome</keyword>
<dbReference type="Proteomes" id="UP000077266">
    <property type="component" value="Unassembled WGS sequence"/>
</dbReference>
<evidence type="ECO:0000256" key="1">
    <source>
        <dbReference type="SAM" id="MobiDB-lite"/>
    </source>
</evidence>
<dbReference type="InParanoid" id="A0A165MDB0"/>
<reference evidence="2 3" key="1">
    <citation type="journal article" date="2016" name="Mol. Biol. Evol.">
        <title>Comparative Genomics of Early-Diverging Mushroom-Forming Fungi Provides Insights into the Origins of Lignocellulose Decay Capabilities.</title>
        <authorList>
            <person name="Nagy L.G."/>
            <person name="Riley R."/>
            <person name="Tritt A."/>
            <person name="Adam C."/>
            <person name="Daum C."/>
            <person name="Floudas D."/>
            <person name="Sun H."/>
            <person name="Yadav J.S."/>
            <person name="Pangilinan J."/>
            <person name="Larsson K.H."/>
            <person name="Matsuura K."/>
            <person name="Barry K."/>
            <person name="Labutti K."/>
            <person name="Kuo R."/>
            <person name="Ohm R.A."/>
            <person name="Bhattacharya S.S."/>
            <person name="Shirouzu T."/>
            <person name="Yoshinaga Y."/>
            <person name="Martin F.M."/>
            <person name="Grigoriev I.V."/>
            <person name="Hibbett D.S."/>
        </authorList>
    </citation>
    <scope>NUCLEOTIDE SEQUENCE [LARGE SCALE GENOMIC DNA]</scope>
    <source>
        <strain evidence="2 3">HHB12029</strain>
    </source>
</reference>
<proteinExistence type="predicted"/>
<name>A0A165MDB0_EXIGL</name>
<organism evidence="2 3">
    <name type="scientific">Exidia glandulosa HHB12029</name>
    <dbReference type="NCBI Taxonomy" id="1314781"/>
    <lineage>
        <taxon>Eukaryota</taxon>
        <taxon>Fungi</taxon>
        <taxon>Dikarya</taxon>
        <taxon>Basidiomycota</taxon>
        <taxon>Agaricomycotina</taxon>
        <taxon>Agaricomycetes</taxon>
        <taxon>Auriculariales</taxon>
        <taxon>Exidiaceae</taxon>
        <taxon>Exidia</taxon>
    </lineage>
</organism>
<evidence type="ECO:0000313" key="3">
    <source>
        <dbReference type="Proteomes" id="UP000077266"/>
    </source>
</evidence>
<protein>
    <submittedName>
        <fullName evidence="2">Uncharacterized protein</fullName>
    </submittedName>
</protein>
<evidence type="ECO:0000313" key="2">
    <source>
        <dbReference type="EMBL" id="KZV99101.1"/>
    </source>
</evidence>
<dbReference type="AlphaFoldDB" id="A0A165MDB0"/>
<sequence>MFARQGFAGATCRGHHVIEMRDSVERLAVRLDIPDVLERSGRKRIIADFDTVWTRLARCCDENRTHTHVLAAVALTLTHITADMVLRPLLEAKGAELHARLPLLVQTQGSCDFTLLCGLILMPELIQQVHRTSQDLLRAVHAALLPIAPTIYKKNRNDAITALLTEGLVKSLPNGDALDVNVRRVTSAAIEGLLHLPAKMSPPVFRKFFCDVATWCYDQTSFGDPFSTPVVRFLIGTARAGDAISRRRALSTLLRMDTAENTDANMPIEYHPDPPKWDADRFWDCYRGVHEAMEELADRSGGGDSYVLAHLQPISLRKAGPGSAACFHARCTNAESRHTGPETPGKVSRSPITVYNSTSGTRN</sequence>
<accession>A0A165MDB0</accession>
<dbReference type="EMBL" id="KV425912">
    <property type="protein sequence ID" value="KZV99101.1"/>
    <property type="molecule type" value="Genomic_DNA"/>
</dbReference>